<sequence length="247" mass="26410">MKKLEGKVAIITGGVSGIGAATARLFAEEGAKLVLVDINEEKGQAFVEELNEAGHSEVLFVKADVANEADVKNIFDQTKEKFGSLDILFNNAGIGEVQPSHEVTFERFQQIVSIDLNAVFALSQIAIRDFFLEQGAGVIVNTASMYGWVGAAGSAAYNAAKGGVINLTRSLGVEYGEQNIRVNALCPGYIDTPIIPEDYKQVLKDTMPMKRLGTSEEMAKAVLFLASEDSSYMTGASITIDGGFTAQ</sequence>
<keyword evidence="2 3" id="KW-0560">Oxidoreductase</keyword>
<dbReference type="RefSeq" id="WP_197115840.1">
    <property type="nucleotide sequence ID" value="NZ_JACBXQ010000005.1"/>
</dbReference>
<comment type="caution">
    <text evidence="3">The sequence shown here is derived from an EMBL/GenBank/DDBJ whole genome shotgun (WGS) entry which is preliminary data.</text>
</comment>
<organism evidence="3 4">
    <name type="scientific">Facklamia lactis</name>
    <dbReference type="NCBI Taxonomy" id="2749967"/>
    <lineage>
        <taxon>Bacteria</taxon>
        <taxon>Bacillati</taxon>
        <taxon>Bacillota</taxon>
        <taxon>Bacilli</taxon>
        <taxon>Lactobacillales</taxon>
        <taxon>Aerococcaceae</taxon>
        <taxon>Facklamia</taxon>
    </lineage>
</organism>
<dbReference type="CDD" id="cd05233">
    <property type="entry name" value="SDR_c"/>
    <property type="match status" value="1"/>
</dbReference>
<dbReference type="PANTHER" id="PTHR42760:SF115">
    <property type="entry name" value="3-OXOACYL-[ACYL-CARRIER-PROTEIN] REDUCTASE FABG"/>
    <property type="match status" value="1"/>
</dbReference>
<dbReference type="PRINTS" id="PR00080">
    <property type="entry name" value="SDRFAMILY"/>
</dbReference>
<dbReference type="InterPro" id="IPR002347">
    <property type="entry name" value="SDR_fam"/>
</dbReference>
<dbReference type="PROSITE" id="PS00061">
    <property type="entry name" value="ADH_SHORT"/>
    <property type="match status" value="1"/>
</dbReference>
<dbReference type="Gene3D" id="3.40.50.720">
    <property type="entry name" value="NAD(P)-binding Rossmann-like Domain"/>
    <property type="match status" value="1"/>
</dbReference>
<dbReference type="EC" id="1.1.1.47" evidence="3"/>
<dbReference type="InterPro" id="IPR020904">
    <property type="entry name" value="Sc_DH/Rdtase_CS"/>
</dbReference>
<name>A0ABS0LS95_9LACT</name>
<reference evidence="3 4" key="1">
    <citation type="submission" date="2020-07" db="EMBL/GenBank/DDBJ databases">
        <title>Facklamia lactis sp. nov., isolated from raw milk.</title>
        <authorList>
            <person name="Doll E.V."/>
            <person name="Huptas C."/>
            <person name="Staib L."/>
            <person name="Wenning M."/>
            <person name="Scherer S."/>
        </authorList>
    </citation>
    <scope>NUCLEOTIDE SEQUENCE [LARGE SCALE GENOMIC DNA]</scope>
    <source>
        <strain evidence="3 4">DSM 111018</strain>
    </source>
</reference>
<keyword evidence="4" id="KW-1185">Reference proteome</keyword>
<protein>
    <submittedName>
        <fullName evidence="3">Glucose 1-dehydrogenase</fullName>
        <ecNumber evidence="3">1.1.1.47</ecNumber>
    </submittedName>
</protein>
<dbReference type="InterPro" id="IPR036291">
    <property type="entry name" value="NAD(P)-bd_dom_sf"/>
</dbReference>
<evidence type="ECO:0000256" key="2">
    <source>
        <dbReference type="ARBA" id="ARBA00023002"/>
    </source>
</evidence>
<proteinExistence type="inferred from homology"/>
<dbReference type="EMBL" id="JACBXQ010000005">
    <property type="protein sequence ID" value="MBG9986922.1"/>
    <property type="molecule type" value="Genomic_DNA"/>
</dbReference>
<dbReference type="SUPFAM" id="SSF51735">
    <property type="entry name" value="NAD(P)-binding Rossmann-fold domains"/>
    <property type="match status" value="1"/>
</dbReference>
<dbReference type="Proteomes" id="UP000721415">
    <property type="component" value="Unassembled WGS sequence"/>
</dbReference>
<evidence type="ECO:0000313" key="3">
    <source>
        <dbReference type="EMBL" id="MBG9986922.1"/>
    </source>
</evidence>
<evidence type="ECO:0000256" key="1">
    <source>
        <dbReference type="ARBA" id="ARBA00006484"/>
    </source>
</evidence>
<comment type="similarity">
    <text evidence="1">Belongs to the short-chain dehydrogenases/reductases (SDR) family.</text>
</comment>
<dbReference type="GO" id="GO:0047936">
    <property type="term" value="F:glucose 1-dehydrogenase [NAD(P)+] activity"/>
    <property type="evidence" value="ECO:0007669"/>
    <property type="project" value="UniProtKB-EC"/>
</dbReference>
<dbReference type="PANTHER" id="PTHR42760">
    <property type="entry name" value="SHORT-CHAIN DEHYDROGENASES/REDUCTASES FAMILY MEMBER"/>
    <property type="match status" value="1"/>
</dbReference>
<evidence type="ECO:0000313" key="4">
    <source>
        <dbReference type="Proteomes" id="UP000721415"/>
    </source>
</evidence>
<dbReference type="NCBIfam" id="NF005559">
    <property type="entry name" value="PRK07231.1"/>
    <property type="match status" value="1"/>
</dbReference>
<dbReference type="PRINTS" id="PR00081">
    <property type="entry name" value="GDHRDH"/>
</dbReference>
<dbReference type="Pfam" id="PF13561">
    <property type="entry name" value="adh_short_C2"/>
    <property type="match status" value="1"/>
</dbReference>
<gene>
    <name evidence="3" type="ORF">HZY91_08480</name>
</gene>
<accession>A0ABS0LS95</accession>